<protein>
    <recommendedName>
        <fullName evidence="6">Large ribosomal subunit protein uL6</fullName>
    </recommendedName>
</protein>
<dbReference type="PRINTS" id="PR00059">
    <property type="entry name" value="RIBOSOMALL6"/>
</dbReference>
<organism evidence="10 11">
    <name type="scientific">Candidatus Obscuribacter phosphatis</name>
    <dbReference type="NCBI Taxonomy" id="1906157"/>
    <lineage>
        <taxon>Bacteria</taxon>
        <taxon>Bacillati</taxon>
        <taxon>Candidatus Melainabacteria</taxon>
        <taxon>Candidatus Obscuribacterales</taxon>
        <taxon>Candidatus Obscuribacteraceae</taxon>
        <taxon>Candidatus Obscuribacter</taxon>
    </lineage>
</organism>
<keyword evidence="5 6" id="KW-0687">Ribonucleoprotein</keyword>
<dbReference type="InterPro" id="IPR002358">
    <property type="entry name" value="Ribosomal_uL6_CS"/>
</dbReference>
<accession>A0A8J7TL03</accession>
<dbReference type="GO" id="GO:0022625">
    <property type="term" value="C:cytosolic large ribosomal subunit"/>
    <property type="evidence" value="ECO:0007669"/>
    <property type="project" value="UniProtKB-UniRule"/>
</dbReference>
<proteinExistence type="inferred from homology"/>
<dbReference type="EMBL" id="JAFLCK010000003">
    <property type="protein sequence ID" value="MBN8659481.1"/>
    <property type="molecule type" value="Genomic_DNA"/>
</dbReference>
<comment type="function">
    <text evidence="6 8">This protein binds to the 23S rRNA, and is important in its secondary structure. It is located near the subunit interface in the base of the L7/L12 stalk, and near the tRNA binding site of the peptidyltransferase center.</text>
</comment>
<dbReference type="InterPro" id="IPR000702">
    <property type="entry name" value="Ribosomal_uL6-like"/>
</dbReference>
<reference evidence="10" key="1">
    <citation type="submission" date="2021-02" db="EMBL/GenBank/DDBJ databases">
        <title>Genome-Resolved Metagenomics of a Microbial Community Performing Photosynthetic Biological Nutrient Removal.</title>
        <authorList>
            <person name="Mcdaniel E.A."/>
        </authorList>
    </citation>
    <scope>NUCLEOTIDE SEQUENCE</scope>
    <source>
        <strain evidence="10">UWPOB_OBS1</strain>
    </source>
</reference>
<keyword evidence="4 6" id="KW-0689">Ribosomal protein</keyword>
<evidence type="ECO:0000256" key="5">
    <source>
        <dbReference type="ARBA" id="ARBA00023274"/>
    </source>
</evidence>
<gene>
    <name evidence="6 10" type="primary">rplF</name>
    <name evidence="10" type="ORF">J0M35_03890</name>
</gene>
<dbReference type="PANTHER" id="PTHR11655">
    <property type="entry name" value="60S/50S RIBOSOMAL PROTEIN L6/L9"/>
    <property type="match status" value="1"/>
</dbReference>
<dbReference type="PANTHER" id="PTHR11655:SF14">
    <property type="entry name" value="LARGE RIBOSOMAL SUBUNIT PROTEIN UL6M"/>
    <property type="match status" value="1"/>
</dbReference>
<keyword evidence="3 6" id="KW-0694">RNA-binding</keyword>
<evidence type="ECO:0000256" key="6">
    <source>
        <dbReference type="HAMAP-Rule" id="MF_01365"/>
    </source>
</evidence>
<dbReference type="GO" id="GO:0019843">
    <property type="term" value="F:rRNA binding"/>
    <property type="evidence" value="ECO:0007669"/>
    <property type="project" value="UniProtKB-UniRule"/>
</dbReference>
<dbReference type="FunFam" id="3.90.930.12:FF:000001">
    <property type="entry name" value="50S ribosomal protein L6"/>
    <property type="match status" value="1"/>
</dbReference>
<sequence>MSRIGKAPITVPAGVTVQFADNKVSVKGPKGQLTKEFRPEIAFKQEGDTITVLRKSEDRSVRSLHGLSRTLLANMVKGVSTGFDKTLEIVGVGYRASMDGKKLVMQLGYSHSVEIDAPEGITIAVGKGNVITVSGADKQAVGDMSSFIRGKRPPEVYKGKGVKYQGEYIRRKAGKAAGKKK</sequence>
<dbReference type="Pfam" id="PF00347">
    <property type="entry name" value="Ribosomal_L6"/>
    <property type="match status" value="2"/>
</dbReference>
<dbReference type="GO" id="GO:0003735">
    <property type="term" value="F:structural constituent of ribosome"/>
    <property type="evidence" value="ECO:0007669"/>
    <property type="project" value="UniProtKB-UniRule"/>
</dbReference>
<name>A0A8J7TL03_9BACT</name>
<dbReference type="Gene3D" id="3.90.930.12">
    <property type="entry name" value="Ribosomal protein L6, alpha-beta domain"/>
    <property type="match status" value="2"/>
</dbReference>
<comment type="caution">
    <text evidence="10">The sequence shown here is derived from an EMBL/GenBank/DDBJ whole genome shotgun (WGS) entry which is preliminary data.</text>
</comment>
<evidence type="ECO:0000256" key="8">
    <source>
        <dbReference type="RuleBase" id="RU003870"/>
    </source>
</evidence>
<dbReference type="HAMAP" id="MF_01365_B">
    <property type="entry name" value="Ribosomal_uL6_B"/>
    <property type="match status" value="1"/>
</dbReference>
<evidence type="ECO:0000256" key="7">
    <source>
        <dbReference type="RuleBase" id="RU003869"/>
    </source>
</evidence>
<evidence type="ECO:0000313" key="10">
    <source>
        <dbReference type="EMBL" id="MBN8659481.1"/>
    </source>
</evidence>
<dbReference type="FunFam" id="3.90.930.12:FF:000002">
    <property type="entry name" value="50S ribosomal protein L6"/>
    <property type="match status" value="1"/>
</dbReference>
<feature type="domain" description="Large ribosomal subunit protein uL6 alpha-beta" evidence="9">
    <location>
        <begin position="90"/>
        <end position="164"/>
    </location>
</feature>
<dbReference type="AlphaFoldDB" id="A0A8J7TL03"/>
<keyword evidence="2 6" id="KW-0699">rRNA-binding</keyword>
<dbReference type="GO" id="GO:0002181">
    <property type="term" value="P:cytoplasmic translation"/>
    <property type="evidence" value="ECO:0007669"/>
    <property type="project" value="TreeGrafter"/>
</dbReference>
<dbReference type="Proteomes" id="UP000664277">
    <property type="component" value="Unassembled WGS sequence"/>
</dbReference>
<evidence type="ECO:0000256" key="2">
    <source>
        <dbReference type="ARBA" id="ARBA00022730"/>
    </source>
</evidence>
<dbReference type="InterPro" id="IPR019906">
    <property type="entry name" value="Ribosomal_uL6_bac-type"/>
</dbReference>
<evidence type="ECO:0000313" key="11">
    <source>
        <dbReference type="Proteomes" id="UP000664277"/>
    </source>
</evidence>
<dbReference type="NCBIfam" id="TIGR03654">
    <property type="entry name" value="L6_bact"/>
    <property type="match status" value="1"/>
</dbReference>
<dbReference type="InterPro" id="IPR036789">
    <property type="entry name" value="Ribosomal_uL6-like_a/b-dom_sf"/>
</dbReference>
<feature type="domain" description="Large ribosomal subunit protein uL6 alpha-beta" evidence="9">
    <location>
        <begin position="11"/>
        <end position="82"/>
    </location>
</feature>
<dbReference type="SUPFAM" id="SSF56053">
    <property type="entry name" value="Ribosomal protein L6"/>
    <property type="match status" value="2"/>
</dbReference>
<dbReference type="InterPro" id="IPR020040">
    <property type="entry name" value="Ribosomal_uL6_a/b-dom"/>
</dbReference>
<comment type="similarity">
    <text evidence="1 6 7">Belongs to the universal ribosomal protein uL6 family.</text>
</comment>
<evidence type="ECO:0000256" key="3">
    <source>
        <dbReference type="ARBA" id="ARBA00022884"/>
    </source>
</evidence>
<evidence type="ECO:0000256" key="1">
    <source>
        <dbReference type="ARBA" id="ARBA00009356"/>
    </source>
</evidence>
<dbReference type="PROSITE" id="PS00525">
    <property type="entry name" value="RIBOSOMAL_L6_1"/>
    <property type="match status" value="1"/>
</dbReference>
<comment type="subunit">
    <text evidence="6">Part of the 50S ribosomal subunit.</text>
</comment>
<evidence type="ECO:0000256" key="4">
    <source>
        <dbReference type="ARBA" id="ARBA00022980"/>
    </source>
</evidence>
<evidence type="ECO:0000259" key="9">
    <source>
        <dbReference type="Pfam" id="PF00347"/>
    </source>
</evidence>
<dbReference type="PIRSF" id="PIRSF002162">
    <property type="entry name" value="Ribosomal_L6"/>
    <property type="match status" value="1"/>
</dbReference>